<evidence type="ECO:0000256" key="6">
    <source>
        <dbReference type="ARBA" id="ARBA00050768"/>
    </source>
</evidence>
<dbReference type="Gene3D" id="3.90.550.10">
    <property type="entry name" value="Spore Coat Polysaccharide Biosynthesis Protein SpsA, Chain A"/>
    <property type="match status" value="1"/>
</dbReference>
<evidence type="ECO:0000256" key="2">
    <source>
        <dbReference type="ARBA" id="ARBA00022692"/>
    </source>
</evidence>
<evidence type="ECO:0000256" key="5">
    <source>
        <dbReference type="ARBA" id="ARBA00038039"/>
    </source>
</evidence>
<sequence length="886" mass="101608">MTICIPVKDGIPYIQWINTLFGDCVYGKQEAASLLLGYLSIFFWLNAQLPQLIENYKASSADGLSLNFLSIWLAGDTTNLIGALLTDQLPFQLYLGFYFVSIDICLLSQWIYYKKIKSNHIEEYVIIPQQDTIKPSNTLFQHPAHHIPLNINNNTPIIHDESTPFSSSASPSKWYTLSSKDNTAKLMSIFLFALNTTHSSTSFISTQDGLIWIGRISAWICTTLYLMSRIPQILKNRRRQSVEGLSASLFIFAACANFAYTSSILSHPGQTIESLLEALPYLIGSSVMLTIQSTPQFISFYPLLCRFKHYPLHLVLLTRDGLNQQKIQRVFTESACEHADNVIIHDLTNSLDPLEQLSDLVKDIQTKVLLQSDQPIHPTLKALIDKHQITNIALPEKEIIHALWIPDLSIGALQNWNKIDIKLVIITDRRPHSLSRLLQSAGKSNYLGDQVDLMIHMEQSADRATRMLVNSFVWKQGIKFLRHRVKKGGLMPAIVESWYPSHNDEYAVLLEDDIEVSPLFYVWSKYSILKYRYSGNKDAYRLMYGISLYAPRNLELVPSGRVSFDPNSVLLPAHYAPQTPYASQIPCSWGAVYFPEHWREFHAYLIRRLQDLNLPKHSDVRLISVPGSRSDKWKKSWKKYFIELVYLRAYVMLYPNFYDFEAFSTNHVEFGTHVKSEKRQSVIGTFMVPLMQRDTILSQLPDHRLPFFEDLPVLDLWGQLQTHESLDAKASAYHEHVSSCPRKVGSFDPRDLFCLVDGPPDPPQVFPMSRKKPKPPVLVKEAVQPIEYKYKTDHTKEEEEQGKNTLVELGPKPIDVAQLSAVEDKSKGKDDELVDLENDLDTLNRIYYTLNPNHLDFLEDEKMNIEDEEMEEMEGLEEEDVQIVEE</sequence>
<dbReference type="InterPro" id="IPR006603">
    <property type="entry name" value="PQ-loop_rpt"/>
</dbReference>
<dbReference type="GO" id="GO:0015174">
    <property type="term" value="F:basic amino acid transmembrane transporter activity"/>
    <property type="evidence" value="ECO:0007669"/>
    <property type="project" value="UniProtKB-ARBA"/>
</dbReference>
<dbReference type="AlphaFoldDB" id="A0A9P6XFS3"/>
<comment type="catalytic activity">
    <reaction evidence="6">
        <text>L-histidine(out) + L-arginine(in) = L-histidine(in) + L-arginine(out)</text>
        <dbReference type="Rhea" id="RHEA:71063"/>
        <dbReference type="ChEBI" id="CHEBI:32682"/>
        <dbReference type="ChEBI" id="CHEBI:57595"/>
    </reaction>
</comment>
<keyword evidence="2 7" id="KW-0812">Transmembrane</keyword>
<dbReference type="PANTHER" id="PTHR33604:SF3">
    <property type="entry name" value="OSJNBA0004B13.7 PROTEIN"/>
    <property type="match status" value="1"/>
</dbReference>
<dbReference type="Proteomes" id="UP000716291">
    <property type="component" value="Unassembled WGS sequence"/>
</dbReference>
<keyword evidence="4 7" id="KW-0472">Membrane</keyword>
<organism evidence="8 9">
    <name type="scientific">Rhizopus oryzae</name>
    <name type="common">Mucormycosis agent</name>
    <name type="synonym">Rhizopus arrhizus var. delemar</name>
    <dbReference type="NCBI Taxonomy" id="64495"/>
    <lineage>
        <taxon>Eukaryota</taxon>
        <taxon>Fungi</taxon>
        <taxon>Fungi incertae sedis</taxon>
        <taxon>Mucoromycota</taxon>
        <taxon>Mucoromycotina</taxon>
        <taxon>Mucoromycetes</taxon>
        <taxon>Mucorales</taxon>
        <taxon>Mucorineae</taxon>
        <taxon>Rhizopodaceae</taxon>
        <taxon>Rhizopus</taxon>
    </lineage>
</organism>
<dbReference type="FunFam" id="1.20.1280.290:FF:000009">
    <property type="entry name" value="PQ loop repeat family protein"/>
    <property type="match status" value="1"/>
</dbReference>
<dbReference type="GO" id="GO:0034486">
    <property type="term" value="P:vacuolar transmembrane transport"/>
    <property type="evidence" value="ECO:0007669"/>
    <property type="project" value="UniProtKB-ARBA"/>
</dbReference>
<dbReference type="GO" id="GO:0098852">
    <property type="term" value="C:lytic vacuole membrane"/>
    <property type="evidence" value="ECO:0007669"/>
    <property type="project" value="UniProtKB-ARBA"/>
</dbReference>
<evidence type="ECO:0000313" key="9">
    <source>
        <dbReference type="Proteomes" id="UP000716291"/>
    </source>
</evidence>
<dbReference type="Gene3D" id="1.20.1280.290">
    <property type="match status" value="2"/>
</dbReference>
<evidence type="ECO:0000256" key="7">
    <source>
        <dbReference type="SAM" id="Phobius"/>
    </source>
</evidence>
<feature type="transmembrane region" description="Helical" evidence="7">
    <location>
        <begin position="242"/>
        <end position="260"/>
    </location>
</feature>
<feature type="transmembrane region" description="Helical" evidence="7">
    <location>
        <begin position="65"/>
        <end position="85"/>
    </location>
</feature>
<feature type="transmembrane region" description="Helical" evidence="7">
    <location>
        <begin position="91"/>
        <end position="113"/>
    </location>
</feature>
<evidence type="ECO:0000313" key="8">
    <source>
        <dbReference type="EMBL" id="KAG1312888.1"/>
    </source>
</evidence>
<reference evidence="8" key="1">
    <citation type="journal article" date="2020" name="Microb. Genom.">
        <title>Genetic diversity of clinical and environmental Mucorales isolates obtained from an investigation of mucormycosis cases among solid organ transplant recipients.</title>
        <authorList>
            <person name="Nguyen M.H."/>
            <person name="Kaul D."/>
            <person name="Muto C."/>
            <person name="Cheng S.J."/>
            <person name="Richter R.A."/>
            <person name="Bruno V.M."/>
            <person name="Liu G."/>
            <person name="Beyhan S."/>
            <person name="Sundermann A.J."/>
            <person name="Mounaud S."/>
            <person name="Pasculle A.W."/>
            <person name="Nierman W.C."/>
            <person name="Driscoll E."/>
            <person name="Cumbie R."/>
            <person name="Clancy C.J."/>
            <person name="Dupont C.L."/>
        </authorList>
    </citation>
    <scope>NUCLEOTIDE SEQUENCE</scope>
    <source>
        <strain evidence="8">GL11</strain>
    </source>
</reference>
<dbReference type="OrthoDB" id="2020070at2759"/>
<keyword evidence="9" id="KW-1185">Reference proteome</keyword>
<evidence type="ECO:0000256" key="1">
    <source>
        <dbReference type="ARBA" id="ARBA00004141"/>
    </source>
</evidence>
<dbReference type="EMBL" id="JAANQT010000238">
    <property type="protein sequence ID" value="KAG1312888.1"/>
    <property type="molecule type" value="Genomic_DNA"/>
</dbReference>
<comment type="caution">
    <text evidence="8">The sequence shown here is derived from an EMBL/GenBank/DDBJ whole genome shotgun (WGS) entry which is preliminary data.</text>
</comment>
<evidence type="ECO:0000256" key="4">
    <source>
        <dbReference type="ARBA" id="ARBA00023136"/>
    </source>
</evidence>
<dbReference type="Pfam" id="PF04193">
    <property type="entry name" value="PQ-loop"/>
    <property type="match status" value="2"/>
</dbReference>
<comment type="similarity">
    <text evidence="5">Belongs to the laat-1 family.</text>
</comment>
<dbReference type="PANTHER" id="PTHR33604">
    <property type="entry name" value="OSJNBA0004B13.7 PROTEIN"/>
    <property type="match status" value="1"/>
</dbReference>
<protein>
    <submittedName>
        <fullName evidence="8">Uncharacterized protein</fullName>
    </submittedName>
</protein>
<evidence type="ECO:0000256" key="3">
    <source>
        <dbReference type="ARBA" id="ARBA00022989"/>
    </source>
</evidence>
<proteinExistence type="inferred from homology"/>
<dbReference type="SMART" id="SM00679">
    <property type="entry name" value="CTNS"/>
    <property type="match status" value="2"/>
</dbReference>
<comment type="subcellular location">
    <subcellularLocation>
        <location evidence="1">Membrane</location>
        <topology evidence="1">Multi-pass membrane protein</topology>
    </subcellularLocation>
</comment>
<accession>A0A9P6XFS3</accession>
<keyword evidence="3 7" id="KW-1133">Transmembrane helix</keyword>
<name>A0A9P6XFS3_RHIOR</name>
<gene>
    <name evidence="8" type="ORF">G6F64_002662</name>
</gene>
<dbReference type="InterPro" id="IPR029044">
    <property type="entry name" value="Nucleotide-diphossugar_trans"/>
</dbReference>